<keyword evidence="3" id="KW-1185">Reference proteome</keyword>
<dbReference type="PANTHER" id="PTHR37162">
    <property type="entry name" value="HAT FAMILY DIMERISATION DOMAINCONTAINING PROTEIN-RELATED"/>
    <property type="match status" value="1"/>
</dbReference>
<evidence type="ECO:0000313" key="2">
    <source>
        <dbReference type="EMBL" id="KAF0690927.1"/>
    </source>
</evidence>
<proteinExistence type="predicted"/>
<dbReference type="OrthoDB" id="10023262at2759"/>
<evidence type="ECO:0000313" key="3">
    <source>
        <dbReference type="Proteomes" id="UP000478052"/>
    </source>
</evidence>
<dbReference type="Pfam" id="PF14291">
    <property type="entry name" value="DUF4371"/>
    <property type="match status" value="1"/>
</dbReference>
<evidence type="ECO:0000259" key="1">
    <source>
        <dbReference type="Pfam" id="PF14291"/>
    </source>
</evidence>
<dbReference type="AlphaFoldDB" id="A0A6G0VKB9"/>
<dbReference type="PANTHER" id="PTHR37162:SF1">
    <property type="entry name" value="BED-TYPE DOMAIN-CONTAINING PROTEIN"/>
    <property type="match status" value="1"/>
</dbReference>
<dbReference type="InterPro" id="IPR012337">
    <property type="entry name" value="RNaseH-like_sf"/>
</dbReference>
<dbReference type="InterPro" id="IPR025398">
    <property type="entry name" value="DUF4371"/>
</dbReference>
<accession>A0A6G0VKB9</accession>
<comment type="caution">
    <text evidence="2">The sequence shown here is derived from an EMBL/GenBank/DDBJ whole genome shotgun (WGS) entry which is preliminary data.</text>
</comment>
<feature type="non-terminal residue" evidence="2">
    <location>
        <position position="336"/>
    </location>
</feature>
<feature type="domain" description="DUF4371" evidence="1">
    <location>
        <begin position="133"/>
        <end position="244"/>
    </location>
</feature>
<dbReference type="Proteomes" id="UP000478052">
    <property type="component" value="Unassembled WGS sequence"/>
</dbReference>
<gene>
    <name evidence="2" type="ORF">FWK35_00036661</name>
</gene>
<sequence length="336" mass="38043">MGKYTKYKRKYCVEWENKPEFKGWLKKATEKDSCNNELKEAYCTLCKIVLRAHHGDLISHSKTLKHISKTKSLIVEKQPKLSSFGVSTISKEKKNIDLKLAVHIACHSSIRSIDHLGDLLKLHGKGSPLENLKLHRTKCSKLILNVLSPSILQSLVEDIGNSKYSLIVDESTDVSVSKYMAYCIRYFSKSLQTITNEFLGLVIVERATADALCELTMQFLKEINLNPKNIIGLGVDGASNLCGRNHSLYTLLREISPNLQLIKCICHSLNTCSSKASDVLPAHLEFMLRETVSWFSYSALRKMEYARLYETINGSCKAQKQLVKLSATRWLAFYNC</sequence>
<reference evidence="2 3" key="1">
    <citation type="submission" date="2019-08" db="EMBL/GenBank/DDBJ databases">
        <title>Whole genome of Aphis craccivora.</title>
        <authorList>
            <person name="Voronova N.V."/>
            <person name="Shulinski R.S."/>
            <person name="Bandarenka Y.V."/>
            <person name="Zhorov D.G."/>
            <person name="Warner D."/>
        </authorList>
    </citation>
    <scope>NUCLEOTIDE SEQUENCE [LARGE SCALE GENOMIC DNA]</scope>
    <source>
        <strain evidence="2">180601</strain>
        <tissue evidence="2">Whole Body</tissue>
    </source>
</reference>
<dbReference type="SUPFAM" id="SSF53098">
    <property type="entry name" value="Ribonuclease H-like"/>
    <property type="match status" value="1"/>
</dbReference>
<organism evidence="2 3">
    <name type="scientific">Aphis craccivora</name>
    <name type="common">Cowpea aphid</name>
    <dbReference type="NCBI Taxonomy" id="307492"/>
    <lineage>
        <taxon>Eukaryota</taxon>
        <taxon>Metazoa</taxon>
        <taxon>Ecdysozoa</taxon>
        <taxon>Arthropoda</taxon>
        <taxon>Hexapoda</taxon>
        <taxon>Insecta</taxon>
        <taxon>Pterygota</taxon>
        <taxon>Neoptera</taxon>
        <taxon>Paraneoptera</taxon>
        <taxon>Hemiptera</taxon>
        <taxon>Sternorrhyncha</taxon>
        <taxon>Aphidomorpha</taxon>
        <taxon>Aphidoidea</taxon>
        <taxon>Aphididae</taxon>
        <taxon>Aphidini</taxon>
        <taxon>Aphis</taxon>
        <taxon>Aphis</taxon>
    </lineage>
</organism>
<name>A0A6G0VKB9_APHCR</name>
<dbReference type="EMBL" id="VUJU01016118">
    <property type="protein sequence ID" value="KAF0690927.1"/>
    <property type="molecule type" value="Genomic_DNA"/>
</dbReference>
<protein>
    <submittedName>
        <fullName evidence="2">Zinc finger protein</fullName>
    </submittedName>
</protein>